<dbReference type="EMBL" id="CP000852">
    <property type="protein sequence ID" value="ABW01082.1"/>
    <property type="molecule type" value="Genomic_DNA"/>
</dbReference>
<dbReference type="AlphaFoldDB" id="A8MAP6"/>
<protein>
    <recommendedName>
        <fullName evidence="3">DUF2961 domain-containing protein</fullName>
    </recommendedName>
</protein>
<dbReference type="OrthoDB" id="275286at2157"/>
<organism evidence="1 2">
    <name type="scientific">Caldivirga maquilingensis (strain ATCC 700844 / DSM 13496 / JCM 10307 / IC-167)</name>
    <dbReference type="NCBI Taxonomy" id="397948"/>
    <lineage>
        <taxon>Archaea</taxon>
        <taxon>Thermoproteota</taxon>
        <taxon>Thermoprotei</taxon>
        <taxon>Thermoproteales</taxon>
        <taxon>Thermoproteaceae</taxon>
        <taxon>Caldivirga</taxon>
    </lineage>
</organism>
<dbReference type="RefSeq" id="WP_012185302.1">
    <property type="nucleotide sequence ID" value="NC_009954.1"/>
</dbReference>
<sequence>MLLDLPRFRTGKLRYVSSTHYTDEEHKKWLDYYSIPAHGKVTLLSINGPGIIVSLWLTIAGGFSKPAVKDYLRRLIIRAYWDGESNPSIEAPLSCFFGSCYSTNTITEYYHYSSLVMGTTSGGYYTFLPMPFEKAIIEVENCSDLDVDHLYYMISYYEGVDISNMGRLHAVWRSENPTTLGNPYLILHASGKGHYMGTVLAMEGLSQANPPSGGLGFLEGNMMIYADGELAYGSTGTEDYFLSGWYFIKGPFNAPFHGLIIKDEGRFRILAYRFHIPDPIPFQRELRVMIHHGEYDEVLARYESVAYWYQIEPHKEFNRINCGQLS</sequence>
<dbReference type="Pfam" id="PF11175">
    <property type="entry name" value="DUF2961"/>
    <property type="match status" value="1"/>
</dbReference>
<dbReference type="Proteomes" id="UP000001137">
    <property type="component" value="Chromosome"/>
</dbReference>
<evidence type="ECO:0000313" key="2">
    <source>
        <dbReference type="Proteomes" id="UP000001137"/>
    </source>
</evidence>
<evidence type="ECO:0008006" key="3">
    <source>
        <dbReference type="Google" id="ProtNLM"/>
    </source>
</evidence>
<keyword evidence="2" id="KW-1185">Reference proteome</keyword>
<dbReference type="Gene3D" id="2.60.120.1390">
    <property type="match status" value="1"/>
</dbReference>
<gene>
    <name evidence="1" type="ordered locus">Cmaq_0234</name>
</gene>
<dbReference type="STRING" id="397948.Cmaq_0234"/>
<dbReference type="GeneID" id="5708716"/>
<dbReference type="HOGENOM" id="CLU_039495_0_0_2"/>
<accession>A8MAP6</accession>
<reference evidence="1 2" key="1">
    <citation type="submission" date="2007-10" db="EMBL/GenBank/DDBJ databases">
        <title>Complete sequence of Caldivirga maquilingensis IC-167.</title>
        <authorList>
            <consortium name="US DOE Joint Genome Institute"/>
            <person name="Copeland A."/>
            <person name="Lucas S."/>
            <person name="Lapidus A."/>
            <person name="Barry K."/>
            <person name="Glavina del Rio T."/>
            <person name="Dalin E."/>
            <person name="Tice H."/>
            <person name="Pitluck S."/>
            <person name="Saunders E."/>
            <person name="Brettin T."/>
            <person name="Bruce D."/>
            <person name="Detter J.C."/>
            <person name="Han C."/>
            <person name="Schmutz J."/>
            <person name="Larimer F."/>
            <person name="Land M."/>
            <person name="Hauser L."/>
            <person name="Kyrpides N."/>
            <person name="Ivanova N."/>
            <person name="Biddle J.F."/>
            <person name="Zhang Z."/>
            <person name="Fitz-Gibbon S.T."/>
            <person name="Lowe T.M."/>
            <person name="Saltikov C."/>
            <person name="House C.H."/>
            <person name="Richardson P."/>
        </authorList>
    </citation>
    <scope>NUCLEOTIDE SEQUENCE [LARGE SCALE GENOMIC DNA]</scope>
    <source>
        <strain evidence="2">ATCC 700844 / DSM 13496 / JCM 10307 / IC-167</strain>
    </source>
</reference>
<evidence type="ECO:0000313" key="1">
    <source>
        <dbReference type="EMBL" id="ABW01082.1"/>
    </source>
</evidence>
<name>A8MAP6_CALMQ</name>
<dbReference type="KEGG" id="cma:Cmaq_0234"/>
<dbReference type="InterPro" id="IPR021345">
    <property type="entry name" value="DUF2961"/>
</dbReference>
<proteinExistence type="predicted"/>